<dbReference type="PANTHER" id="PTHR24148">
    <property type="entry name" value="ANKYRIN REPEAT DOMAIN-CONTAINING PROTEIN 39 HOMOLOG-RELATED"/>
    <property type="match status" value="1"/>
</dbReference>
<dbReference type="InterPro" id="IPR010730">
    <property type="entry name" value="HET"/>
</dbReference>
<dbReference type="InterPro" id="IPR052895">
    <property type="entry name" value="HetReg/Transcr_Mod"/>
</dbReference>
<dbReference type="EMBL" id="AYSA01000141">
    <property type="protein sequence ID" value="ESZ96328.1"/>
    <property type="molecule type" value="Genomic_DNA"/>
</dbReference>
<feature type="domain" description="Heterokaryon incompatibility" evidence="1">
    <location>
        <begin position="54"/>
        <end position="184"/>
    </location>
</feature>
<evidence type="ECO:0000313" key="2">
    <source>
        <dbReference type="EMBL" id="ESZ96328.1"/>
    </source>
</evidence>
<dbReference type="STRING" id="1432307.W9CK32"/>
<organism evidence="2 3">
    <name type="scientific">Sclerotinia borealis (strain F-4128)</name>
    <dbReference type="NCBI Taxonomy" id="1432307"/>
    <lineage>
        <taxon>Eukaryota</taxon>
        <taxon>Fungi</taxon>
        <taxon>Dikarya</taxon>
        <taxon>Ascomycota</taxon>
        <taxon>Pezizomycotina</taxon>
        <taxon>Leotiomycetes</taxon>
        <taxon>Helotiales</taxon>
        <taxon>Sclerotiniaceae</taxon>
        <taxon>Sclerotinia</taxon>
    </lineage>
</organism>
<proteinExistence type="predicted"/>
<gene>
    <name evidence="2" type="ORF">SBOR_3260</name>
</gene>
<sequence>MSVANPEDFHHEDLSESDSFRILILHPGKHKSPIRCDLIHTTLHECGSDIYDNYTALSYVWGNASDTTKIWINGFRFAVTVNLAMALNDLRETKRPLRLWADAVCINQTNISERSQQVSLMKGIYSGSQNTVIYLGPRTDLSARLFELMQPRKQENSNLEETALHAAQDILSRPWFTRVWVYQELVLSNRVFVQVGQMRVPWDSLCEVLLRHRGDSIPKEMPKKGFYSRKKLTFSFGDEMMFPKSKSFFSEKKSILPLKSSLRTGFPYQVQSDVNTQRYQLLWNMNQSRLKYHQSLWDGDPPAPLLDILESRRGSKASDLRDIIYGHLAVADIYSPSRTLPMQTGSPVLCTWNRTQYVPVVDYTKSADEVFTEAARFIACSTDPGGLREVLYYSATKASHTKRSSLPSWVPDWTLDKDSLQDPCWPFAYESSADDTYYGYLPVYPHVLSFYYFECMYKQEVVERTSQLNLVVNDVGDESLRQALQNSFCIRYSLRDCPEAFYTEKFANIYRTMCSLWEGLMAANMMTEPFNIHYFLDQCGRQLGEDADFDYDRIVSSDFFANVLSMSIKYGIIAKDLFGKMNFARFRSGRIGVVPLATKQGDVMLDFTVLGAPKGHEGLVLRPKEGYKNANYDWNIRAAIEGAPNRVVPILHCTFVGEGWVENSIWSSPLNLSPASKNLSNTSKTSIIAIH</sequence>
<dbReference type="AlphaFoldDB" id="W9CK32"/>
<dbReference type="OrthoDB" id="3558399at2759"/>
<dbReference type="Pfam" id="PF06985">
    <property type="entry name" value="HET"/>
    <property type="match status" value="1"/>
</dbReference>
<accession>W9CK32</accession>
<comment type="caution">
    <text evidence="2">The sequence shown here is derived from an EMBL/GenBank/DDBJ whole genome shotgun (WGS) entry which is preliminary data.</text>
</comment>
<dbReference type="Proteomes" id="UP000019487">
    <property type="component" value="Unassembled WGS sequence"/>
</dbReference>
<name>W9CK32_SCLBF</name>
<evidence type="ECO:0000313" key="3">
    <source>
        <dbReference type="Proteomes" id="UP000019487"/>
    </source>
</evidence>
<dbReference type="PANTHER" id="PTHR24148:SF73">
    <property type="entry name" value="HET DOMAIN PROTEIN (AFU_ORTHOLOGUE AFUA_8G01020)"/>
    <property type="match status" value="1"/>
</dbReference>
<dbReference type="HOGENOM" id="CLU_004184_7_2_1"/>
<protein>
    <recommendedName>
        <fullName evidence="1">Heterokaryon incompatibility domain-containing protein</fullName>
    </recommendedName>
</protein>
<evidence type="ECO:0000259" key="1">
    <source>
        <dbReference type="Pfam" id="PF06985"/>
    </source>
</evidence>
<reference evidence="2 3" key="1">
    <citation type="journal article" date="2014" name="Genome Announc.">
        <title>Draft genome sequence of Sclerotinia borealis, a psychrophilic plant pathogenic fungus.</title>
        <authorList>
            <person name="Mardanov A.V."/>
            <person name="Beletsky A.V."/>
            <person name="Kadnikov V.V."/>
            <person name="Ignatov A.N."/>
            <person name="Ravin N.V."/>
        </authorList>
    </citation>
    <scope>NUCLEOTIDE SEQUENCE [LARGE SCALE GENOMIC DNA]</scope>
    <source>
        <strain evidence="3">F-4157</strain>
    </source>
</reference>
<keyword evidence="3" id="KW-1185">Reference proteome</keyword>